<dbReference type="Pfam" id="PF03748">
    <property type="entry name" value="FliL"/>
    <property type="match status" value="1"/>
</dbReference>
<evidence type="ECO:0000256" key="1">
    <source>
        <dbReference type="ARBA" id="ARBA00002254"/>
    </source>
</evidence>
<proteinExistence type="inferred from homology"/>
<evidence type="ECO:0000313" key="11">
    <source>
        <dbReference type="EMBL" id="MBP1861866.1"/>
    </source>
</evidence>
<dbReference type="RefSeq" id="WP_209856641.1">
    <property type="nucleotide sequence ID" value="NZ_JAGGJV010000012.1"/>
</dbReference>
<keyword evidence="8" id="KW-1133">Transmembrane helix</keyword>
<comment type="subcellular location">
    <subcellularLocation>
        <location evidence="10">Cell inner membrane</location>
    </subcellularLocation>
    <subcellularLocation>
        <location evidence="2">Cell membrane</location>
        <topology evidence="2">Single-pass membrane protein</topology>
    </subcellularLocation>
</comment>
<keyword evidence="4" id="KW-1003">Cell membrane</keyword>
<evidence type="ECO:0000256" key="6">
    <source>
        <dbReference type="ARBA" id="ARBA00022692"/>
    </source>
</evidence>
<keyword evidence="7 10" id="KW-0283">Flagellar rotation</keyword>
<comment type="similarity">
    <text evidence="3 10">Belongs to the FliL family.</text>
</comment>
<evidence type="ECO:0000256" key="2">
    <source>
        <dbReference type="ARBA" id="ARBA00004162"/>
    </source>
</evidence>
<evidence type="ECO:0000256" key="3">
    <source>
        <dbReference type="ARBA" id="ARBA00008281"/>
    </source>
</evidence>
<keyword evidence="10" id="KW-0997">Cell inner membrane</keyword>
<keyword evidence="11" id="KW-0969">Cilium</keyword>
<keyword evidence="11" id="KW-0966">Cell projection</keyword>
<reference evidence="11 12" key="1">
    <citation type="submission" date="2021-03" db="EMBL/GenBank/DDBJ databases">
        <title>Genomic Encyclopedia of Type Strains, Phase IV (KMG-IV): sequencing the most valuable type-strain genomes for metagenomic binning, comparative biology and taxonomic classification.</title>
        <authorList>
            <person name="Goeker M."/>
        </authorList>
    </citation>
    <scope>NUCLEOTIDE SEQUENCE [LARGE SCALE GENOMIC DNA]</scope>
    <source>
        <strain evidence="11 12">DSM 26427</strain>
    </source>
</reference>
<evidence type="ECO:0000256" key="7">
    <source>
        <dbReference type="ARBA" id="ARBA00022779"/>
    </source>
</evidence>
<sequence length="182" mass="19366">MDDADTANAGQKKSSPVVMIAALAVLTLIAGGGGWLVGGMLAPAPVSAEEAKIIEDARAAIALKKAGQPQAAEEGGKKDEGLPKIATEANGVVQLDAITTNLAYPTENWIRLEVALLFKGAPDVAMAEQIHQDIAAYLKTVSLQQIQGPRGFQYLKDDIEERVDLRSEGRVTNVIFRTFVIQ</sequence>
<keyword evidence="12" id="KW-1185">Reference proteome</keyword>
<evidence type="ECO:0000313" key="12">
    <source>
        <dbReference type="Proteomes" id="UP000823786"/>
    </source>
</evidence>
<dbReference type="Proteomes" id="UP000823786">
    <property type="component" value="Unassembled WGS sequence"/>
</dbReference>
<keyword evidence="6" id="KW-0812">Transmembrane</keyword>
<keyword evidence="5 10" id="KW-0145">Chemotaxis</keyword>
<protein>
    <recommendedName>
        <fullName evidence="10">Flagellar protein FliL</fullName>
    </recommendedName>
</protein>
<gene>
    <name evidence="11" type="ORF">J2Z75_005395</name>
</gene>
<evidence type="ECO:0000256" key="4">
    <source>
        <dbReference type="ARBA" id="ARBA00022475"/>
    </source>
</evidence>
<evidence type="ECO:0000256" key="8">
    <source>
        <dbReference type="ARBA" id="ARBA00022989"/>
    </source>
</evidence>
<name>A0ABS4EV71_9HYPH</name>
<comment type="function">
    <text evidence="1 10">Controls the rotational direction of flagella during chemotaxis.</text>
</comment>
<evidence type="ECO:0000256" key="10">
    <source>
        <dbReference type="RuleBase" id="RU364125"/>
    </source>
</evidence>
<comment type="caution">
    <text evidence="11">The sequence shown here is derived from an EMBL/GenBank/DDBJ whole genome shotgun (WGS) entry which is preliminary data.</text>
</comment>
<keyword evidence="11" id="KW-0282">Flagellum</keyword>
<dbReference type="EMBL" id="JAGGJV010000012">
    <property type="protein sequence ID" value="MBP1861866.1"/>
    <property type="molecule type" value="Genomic_DNA"/>
</dbReference>
<evidence type="ECO:0000256" key="9">
    <source>
        <dbReference type="ARBA" id="ARBA00023136"/>
    </source>
</evidence>
<accession>A0ABS4EV71</accession>
<organism evidence="11 12">
    <name type="scientific">Rhizobium herbae</name>
    <dbReference type="NCBI Taxonomy" id="508661"/>
    <lineage>
        <taxon>Bacteria</taxon>
        <taxon>Pseudomonadati</taxon>
        <taxon>Pseudomonadota</taxon>
        <taxon>Alphaproteobacteria</taxon>
        <taxon>Hyphomicrobiales</taxon>
        <taxon>Rhizobiaceae</taxon>
        <taxon>Rhizobium/Agrobacterium group</taxon>
        <taxon>Rhizobium</taxon>
    </lineage>
</organism>
<evidence type="ECO:0000256" key="5">
    <source>
        <dbReference type="ARBA" id="ARBA00022500"/>
    </source>
</evidence>
<keyword evidence="9 10" id="KW-0472">Membrane</keyword>
<dbReference type="InterPro" id="IPR005503">
    <property type="entry name" value="FliL"/>
</dbReference>